<keyword evidence="10" id="KW-1185">Reference proteome</keyword>
<keyword evidence="3 6" id="KW-0863">Zinc-finger</keyword>
<dbReference type="GO" id="GO:0005634">
    <property type="term" value="C:nucleus"/>
    <property type="evidence" value="ECO:0007669"/>
    <property type="project" value="UniProtKB-SubCell"/>
</dbReference>
<dbReference type="InterPro" id="IPR011011">
    <property type="entry name" value="Znf_FYVE_PHD"/>
</dbReference>
<dbReference type="SUPFAM" id="SSF57903">
    <property type="entry name" value="FYVE/PHD zinc finger"/>
    <property type="match status" value="1"/>
</dbReference>
<dbReference type="EMBL" id="JANBVN010000013">
    <property type="protein sequence ID" value="KAJ9162328.1"/>
    <property type="molecule type" value="Genomic_DNA"/>
</dbReference>
<dbReference type="GO" id="GO:0003682">
    <property type="term" value="F:chromatin binding"/>
    <property type="evidence" value="ECO:0007669"/>
    <property type="project" value="TreeGrafter"/>
</dbReference>
<dbReference type="Gene3D" id="3.30.40.10">
    <property type="entry name" value="Zinc/RING finger domain, C3HC4 (zinc finger)"/>
    <property type="match status" value="1"/>
</dbReference>
<proteinExistence type="predicted"/>
<dbReference type="InterPro" id="IPR019786">
    <property type="entry name" value="Zinc_finger_PHD-type_CS"/>
</dbReference>
<reference evidence="9" key="1">
    <citation type="submission" date="2022-07" db="EMBL/GenBank/DDBJ databases">
        <title>Fungi with potential for degradation of polypropylene.</title>
        <authorList>
            <person name="Gostincar C."/>
        </authorList>
    </citation>
    <scope>NUCLEOTIDE SEQUENCE</scope>
    <source>
        <strain evidence="9">EXF-13287</strain>
    </source>
</reference>
<keyword evidence="2" id="KW-0479">Metal-binding</keyword>
<evidence type="ECO:0000313" key="10">
    <source>
        <dbReference type="Proteomes" id="UP001174691"/>
    </source>
</evidence>
<evidence type="ECO:0000256" key="4">
    <source>
        <dbReference type="ARBA" id="ARBA00022833"/>
    </source>
</evidence>
<dbReference type="PANTHER" id="PTHR12628">
    <property type="entry name" value="POLYCOMB-LIKE TRANSCRIPTION FACTOR"/>
    <property type="match status" value="1"/>
</dbReference>
<feature type="region of interest" description="Disordered" evidence="7">
    <location>
        <begin position="114"/>
        <end position="222"/>
    </location>
</feature>
<evidence type="ECO:0000256" key="5">
    <source>
        <dbReference type="ARBA" id="ARBA00023242"/>
    </source>
</evidence>
<name>A0AA38S0Q5_9PEZI</name>
<accession>A0AA38S0Q5</accession>
<feature type="domain" description="PHD-type" evidence="8">
    <location>
        <begin position="230"/>
        <end position="286"/>
    </location>
</feature>
<comment type="caution">
    <text evidence="9">The sequence shown here is derived from an EMBL/GenBank/DDBJ whole genome shotgun (WGS) entry which is preliminary data.</text>
</comment>
<dbReference type="GO" id="GO:0008270">
    <property type="term" value="F:zinc ion binding"/>
    <property type="evidence" value="ECO:0007669"/>
    <property type="project" value="UniProtKB-KW"/>
</dbReference>
<evidence type="ECO:0000256" key="3">
    <source>
        <dbReference type="ARBA" id="ARBA00022771"/>
    </source>
</evidence>
<dbReference type="PROSITE" id="PS01359">
    <property type="entry name" value="ZF_PHD_1"/>
    <property type="match status" value="1"/>
</dbReference>
<comment type="subcellular location">
    <subcellularLocation>
        <location evidence="1">Nucleus</location>
    </subcellularLocation>
</comment>
<dbReference type="Proteomes" id="UP001174691">
    <property type="component" value="Unassembled WGS sequence"/>
</dbReference>
<sequence length="475" mass="51250">MILKRMKSERAGLASGLSDVKASQPEIKSEFQTSAYEDVKRRLLLGMNTSASMTLEMPAAPRPTPPPPPPPAPPAYAPHPHVAYQTSTNLPRPKMASGAAGLSAIRRVTLGLTASGRPITHKPAQPSTSATAEPKDKKVKVAPGTKGGIKRKRGAPRGQDDDSSSLSSLSDRSDIEDNAGAQQPATPSAPPVLTKSGRHVQKPMTYNPAEMESSSARKRVHYSKVRTAEQALCKKCTRMHSPASNQMVFCDGCNDGWHQMCHDPWIADDVVRDAKTAWFCAACRAKRHHSGATAAHTTTGNHPPPKRQKLVTAAARESWADRTPQQKRAYLSTLSSQELVGLLMQSLDIHPDLPIFPGSGAEPATTTAPSTPGTPQTPSDVQTNSGRKGGGRAQKGLKGVVIPTPPQQQQQDDDEELDPLEPPWPKPGHGLYNLLPPEEEDDFLADDNDFEAFSVIVYDEKGRKIEENGIKVVRS</sequence>
<dbReference type="GO" id="GO:0003677">
    <property type="term" value="F:DNA binding"/>
    <property type="evidence" value="ECO:0007669"/>
    <property type="project" value="TreeGrafter"/>
</dbReference>
<protein>
    <recommendedName>
        <fullName evidence="8">PHD-type domain-containing protein</fullName>
    </recommendedName>
</protein>
<evidence type="ECO:0000256" key="7">
    <source>
        <dbReference type="SAM" id="MobiDB-lite"/>
    </source>
</evidence>
<keyword evidence="5" id="KW-0539">Nucleus</keyword>
<dbReference type="CDD" id="cd15502">
    <property type="entry name" value="PHD_Phf1p_Phf2p_like"/>
    <property type="match status" value="1"/>
</dbReference>
<evidence type="ECO:0000256" key="6">
    <source>
        <dbReference type="PROSITE-ProRule" id="PRU00146"/>
    </source>
</evidence>
<dbReference type="Pfam" id="PF00628">
    <property type="entry name" value="PHD"/>
    <property type="match status" value="1"/>
</dbReference>
<evidence type="ECO:0000259" key="8">
    <source>
        <dbReference type="PROSITE" id="PS50016"/>
    </source>
</evidence>
<dbReference type="PROSITE" id="PS50016">
    <property type="entry name" value="ZF_PHD_2"/>
    <property type="match status" value="1"/>
</dbReference>
<feature type="compositionally biased region" description="Basic and acidic residues" evidence="7">
    <location>
        <begin position="1"/>
        <end position="10"/>
    </location>
</feature>
<feature type="region of interest" description="Disordered" evidence="7">
    <location>
        <begin position="53"/>
        <end position="98"/>
    </location>
</feature>
<organism evidence="9 10">
    <name type="scientific">Coniochaeta hoffmannii</name>
    <dbReference type="NCBI Taxonomy" id="91930"/>
    <lineage>
        <taxon>Eukaryota</taxon>
        <taxon>Fungi</taxon>
        <taxon>Dikarya</taxon>
        <taxon>Ascomycota</taxon>
        <taxon>Pezizomycotina</taxon>
        <taxon>Sordariomycetes</taxon>
        <taxon>Sordariomycetidae</taxon>
        <taxon>Coniochaetales</taxon>
        <taxon>Coniochaetaceae</taxon>
        <taxon>Coniochaeta</taxon>
    </lineage>
</organism>
<evidence type="ECO:0000313" key="9">
    <source>
        <dbReference type="EMBL" id="KAJ9162328.1"/>
    </source>
</evidence>
<feature type="compositionally biased region" description="Pro residues" evidence="7">
    <location>
        <begin position="60"/>
        <end position="77"/>
    </location>
</feature>
<dbReference type="PANTHER" id="PTHR12628:SF10">
    <property type="entry name" value="HOMEOBOX DOMAIN-CONTAINING PROTEIN"/>
    <property type="match status" value="1"/>
</dbReference>
<evidence type="ECO:0000256" key="2">
    <source>
        <dbReference type="ARBA" id="ARBA00022723"/>
    </source>
</evidence>
<dbReference type="GO" id="GO:0045814">
    <property type="term" value="P:negative regulation of gene expression, epigenetic"/>
    <property type="evidence" value="ECO:0007669"/>
    <property type="project" value="TreeGrafter"/>
</dbReference>
<feature type="region of interest" description="Disordered" evidence="7">
    <location>
        <begin position="1"/>
        <end position="23"/>
    </location>
</feature>
<dbReference type="InterPro" id="IPR001965">
    <property type="entry name" value="Znf_PHD"/>
</dbReference>
<dbReference type="InterPro" id="IPR019787">
    <property type="entry name" value="Znf_PHD-finger"/>
</dbReference>
<keyword evidence="4" id="KW-0862">Zinc</keyword>
<dbReference type="SMART" id="SM00249">
    <property type="entry name" value="PHD"/>
    <property type="match status" value="1"/>
</dbReference>
<dbReference type="AlphaFoldDB" id="A0AA38S0Q5"/>
<feature type="region of interest" description="Disordered" evidence="7">
    <location>
        <begin position="354"/>
        <end position="442"/>
    </location>
</feature>
<gene>
    <name evidence="9" type="ORF">NKR19_g1396</name>
</gene>
<dbReference type="InterPro" id="IPR013083">
    <property type="entry name" value="Znf_RING/FYVE/PHD"/>
</dbReference>
<evidence type="ECO:0000256" key="1">
    <source>
        <dbReference type="ARBA" id="ARBA00004123"/>
    </source>
</evidence>
<feature type="compositionally biased region" description="Low complexity" evidence="7">
    <location>
        <begin position="357"/>
        <end position="379"/>
    </location>
</feature>